<keyword evidence="13" id="KW-0413">Isomerase</keyword>
<comment type="caution">
    <text evidence="13">The sequence shown here is derived from an EMBL/GenBank/DDBJ whole genome shotgun (WGS) entry which is preliminary data.</text>
</comment>
<dbReference type="InterPro" id="IPR051161">
    <property type="entry name" value="Mannose-6P_isomerase_type2"/>
</dbReference>
<dbReference type="NCBIfam" id="TIGR01479">
    <property type="entry name" value="GMP_PMI"/>
    <property type="match status" value="1"/>
</dbReference>
<organism evidence="13 14">
    <name type="scientific">Candidatus Thiodiazotropha lotti</name>
    <dbReference type="NCBI Taxonomy" id="2792787"/>
    <lineage>
        <taxon>Bacteria</taxon>
        <taxon>Pseudomonadati</taxon>
        <taxon>Pseudomonadota</taxon>
        <taxon>Gammaproteobacteria</taxon>
        <taxon>Chromatiales</taxon>
        <taxon>Sedimenticolaceae</taxon>
        <taxon>Candidatus Thiodiazotropha</taxon>
    </lineage>
</organism>
<dbReference type="SUPFAM" id="SSF53448">
    <property type="entry name" value="Nucleotide-diphospho-sugar transferases"/>
    <property type="match status" value="1"/>
</dbReference>
<dbReference type="GO" id="GO:0000271">
    <property type="term" value="P:polysaccharide biosynthetic process"/>
    <property type="evidence" value="ECO:0007669"/>
    <property type="project" value="InterPro"/>
</dbReference>
<feature type="domain" description="MannoseP isomerase/GMP-like beta-helix" evidence="12">
    <location>
        <begin position="303"/>
        <end position="352"/>
    </location>
</feature>
<keyword evidence="7" id="KW-0342">GTP-binding</keyword>
<dbReference type="CDD" id="cd02213">
    <property type="entry name" value="cupin_PMI_typeII_C"/>
    <property type="match status" value="1"/>
</dbReference>
<dbReference type="Gene3D" id="2.60.120.10">
    <property type="entry name" value="Jelly Rolls"/>
    <property type="match status" value="1"/>
</dbReference>
<evidence type="ECO:0000256" key="5">
    <source>
        <dbReference type="ARBA" id="ARBA00022695"/>
    </source>
</evidence>
<dbReference type="CDD" id="cd02509">
    <property type="entry name" value="GDP-M1P_Guanylyltransferase"/>
    <property type="match status" value="1"/>
</dbReference>
<dbReference type="SUPFAM" id="SSF51182">
    <property type="entry name" value="RmlC-like cupins"/>
    <property type="match status" value="1"/>
</dbReference>
<reference evidence="13" key="1">
    <citation type="journal article" date="2021" name="Proc. Natl. Acad. Sci. U.S.A.">
        <title>Global biogeography of chemosynthetic symbionts reveals both localized and globally distributed symbiont groups. .</title>
        <authorList>
            <person name="Osvatic J.T."/>
            <person name="Wilkins L.G.E."/>
            <person name="Leibrecht L."/>
            <person name="Leray M."/>
            <person name="Zauner S."/>
            <person name="Polzin J."/>
            <person name="Camacho Y."/>
            <person name="Gros O."/>
            <person name="van Gils J.A."/>
            <person name="Eisen J.A."/>
            <person name="Petersen J.M."/>
            <person name="Yuen B."/>
        </authorList>
    </citation>
    <scope>NUCLEOTIDE SEQUENCE</scope>
    <source>
        <strain evidence="13">MAGL173</strain>
    </source>
</reference>
<keyword evidence="5 13" id="KW-0548">Nucleotidyltransferase</keyword>
<dbReference type="InterPro" id="IPR049577">
    <property type="entry name" value="GMPP_N"/>
</dbReference>
<dbReference type="GO" id="GO:0009298">
    <property type="term" value="P:GDP-mannose biosynthetic process"/>
    <property type="evidence" value="ECO:0007669"/>
    <property type="project" value="TreeGrafter"/>
</dbReference>
<evidence type="ECO:0000259" key="12">
    <source>
        <dbReference type="Pfam" id="PF22640"/>
    </source>
</evidence>
<accession>A0A9E4K538</accession>
<dbReference type="FunFam" id="2.60.120.10:FF:000032">
    <property type="entry name" value="Mannose-1-phosphate guanylyltransferase/mannose-6-phosphate isomerase"/>
    <property type="match status" value="1"/>
</dbReference>
<evidence type="ECO:0000256" key="7">
    <source>
        <dbReference type="ARBA" id="ARBA00023134"/>
    </source>
</evidence>
<dbReference type="InterPro" id="IPR029044">
    <property type="entry name" value="Nucleotide-diphossugar_trans"/>
</dbReference>
<dbReference type="Gene3D" id="3.90.550.10">
    <property type="entry name" value="Spore Coat Polysaccharide Biosynthesis Protein SpsA, Chain A"/>
    <property type="match status" value="1"/>
</dbReference>
<dbReference type="GO" id="GO:0005525">
    <property type="term" value="F:GTP binding"/>
    <property type="evidence" value="ECO:0007669"/>
    <property type="project" value="UniProtKB-KW"/>
</dbReference>
<evidence type="ECO:0000313" key="14">
    <source>
        <dbReference type="Proteomes" id="UP000886687"/>
    </source>
</evidence>
<evidence type="ECO:0000256" key="4">
    <source>
        <dbReference type="ARBA" id="ARBA00022679"/>
    </source>
</evidence>
<dbReference type="Proteomes" id="UP000886687">
    <property type="component" value="Unassembled WGS sequence"/>
</dbReference>
<dbReference type="InterPro" id="IPR011051">
    <property type="entry name" value="RmlC_Cupin_sf"/>
</dbReference>
<dbReference type="Pfam" id="PF01050">
    <property type="entry name" value="MannoseP_isomer"/>
    <property type="match status" value="1"/>
</dbReference>
<dbReference type="PANTHER" id="PTHR46390:SF1">
    <property type="entry name" value="MANNOSE-1-PHOSPHATE GUANYLYLTRANSFERASE"/>
    <property type="match status" value="1"/>
</dbReference>
<dbReference type="EC" id="2.7.7.13" evidence="3"/>
<evidence type="ECO:0000256" key="8">
    <source>
        <dbReference type="ARBA" id="ARBA00047343"/>
    </source>
</evidence>
<evidence type="ECO:0000256" key="2">
    <source>
        <dbReference type="ARBA" id="ARBA00006115"/>
    </source>
</evidence>
<dbReference type="Pfam" id="PF00483">
    <property type="entry name" value="NTP_transferase"/>
    <property type="match status" value="1"/>
</dbReference>
<dbReference type="InterPro" id="IPR005835">
    <property type="entry name" value="NTP_transferase_dom"/>
</dbReference>
<feature type="domain" description="Nucleotidyl transferase" evidence="10">
    <location>
        <begin position="8"/>
        <end position="288"/>
    </location>
</feature>
<proteinExistence type="inferred from homology"/>
<sequence>MESTLIVPVILSGGSGTRLWPLSRSAYPKQFIPLMDETSLFQATLERVSELPDSTDALVVCNEEHRFMVAEQVRKLAKKCSGIILEPVGRNTAPAIACAALHALKQDQNALIMVTPSDHIISDQTRFSESMEKGIEAAKNGGLVTFGVVPDKPETGYGYIRKDEGRQQLGAYRVAEFVEKPDLQTAVNYLDSGEYLWNSGMFVFQAQRYLQELTKFEPEMVKAVTSAFEKQSVDLDFIRLDKEAFLACPSESIDYAVMEKTEKSMVVPLDAGWSDIGSWSALSDAAGTDSEDDNVLLGDVLAKDVTNSYLRSENRMIAGIGLDGLVVIETADAVLVADKSRSQDVKEIVDQLKVSGRYEPFTHVRVYRPWGRYETVDECARFKVKRIVVNPGASLSLQKHNHRAEHWVVVKGTARIINGKEEKLLTEDQSTYIPIGTLHRLENPGLIPLEIVEVQTGSYLGEDDIERFSDDYGRHVPETEPKSIRKTV</sequence>
<dbReference type="InterPro" id="IPR006375">
    <property type="entry name" value="Man1P_GuaTrfase/Man6P_Isoase"/>
</dbReference>
<evidence type="ECO:0000259" key="11">
    <source>
        <dbReference type="Pfam" id="PF01050"/>
    </source>
</evidence>
<keyword evidence="6" id="KW-0547">Nucleotide-binding</keyword>
<dbReference type="AlphaFoldDB" id="A0A9E4K538"/>
<dbReference type="GO" id="GO:0004475">
    <property type="term" value="F:mannose-1-phosphate guanylyltransferase (GTP) activity"/>
    <property type="evidence" value="ECO:0007669"/>
    <property type="project" value="UniProtKB-EC"/>
</dbReference>
<dbReference type="Pfam" id="PF22640">
    <property type="entry name" value="ManC_GMP_beta-helix"/>
    <property type="match status" value="1"/>
</dbReference>
<dbReference type="GO" id="GO:0016853">
    <property type="term" value="F:isomerase activity"/>
    <property type="evidence" value="ECO:0007669"/>
    <property type="project" value="UniProtKB-KW"/>
</dbReference>
<gene>
    <name evidence="13" type="ORF">JAZ04_12340</name>
</gene>
<evidence type="ECO:0000256" key="1">
    <source>
        <dbReference type="ARBA" id="ARBA00004823"/>
    </source>
</evidence>
<protein>
    <recommendedName>
        <fullName evidence="3">mannose-1-phosphate guanylyltransferase</fullName>
        <ecNumber evidence="3">2.7.7.13</ecNumber>
    </recommendedName>
</protein>
<evidence type="ECO:0000256" key="3">
    <source>
        <dbReference type="ARBA" id="ARBA00012387"/>
    </source>
</evidence>
<dbReference type="InterPro" id="IPR001538">
    <property type="entry name" value="Man6P_isomerase-2_C"/>
</dbReference>
<feature type="domain" description="Mannose-6-phosphate isomerase type II C-terminal" evidence="11">
    <location>
        <begin position="358"/>
        <end position="470"/>
    </location>
</feature>
<keyword evidence="4 13" id="KW-0808">Transferase</keyword>
<dbReference type="InterPro" id="IPR054566">
    <property type="entry name" value="ManC/GMP-like_b-helix"/>
</dbReference>
<dbReference type="InterPro" id="IPR014710">
    <property type="entry name" value="RmlC-like_jellyroll"/>
</dbReference>
<comment type="pathway">
    <text evidence="1">Nucleotide-sugar biosynthesis; GDP-alpha-D-mannose biosynthesis; GDP-alpha-D-mannose from alpha-D-mannose 1-phosphate (GTP route): step 1/1.</text>
</comment>
<dbReference type="PANTHER" id="PTHR46390">
    <property type="entry name" value="MANNOSE-1-PHOSPHATE GUANYLYLTRANSFERASE"/>
    <property type="match status" value="1"/>
</dbReference>
<name>A0A9E4K538_9GAMM</name>
<comment type="similarity">
    <text evidence="2 9">Belongs to the mannose-6-phosphate isomerase type 2 family.</text>
</comment>
<evidence type="ECO:0000259" key="10">
    <source>
        <dbReference type="Pfam" id="PF00483"/>
    </source>
</evidence>
<dbReference type="EMBL" id="JAEPDI010000009">
    <property type="protein sequence ID" value="MCG7939625.1"/>
    <property type="molecule type" value="Genomic_DNA"/>
</dbReference>
<comment type="catalytic activity">
    <reaction evidence="8">
        <text>alpha-D-mannose 1-phosphate + GTP + H(+) = GDP-alpha-D-mannose + diphosphate</text>
        <dbReference type="Rhea" id="RHEA:15229"/>
        <dbReference type="ChEBI" id="CHEBI:15378"/>
        <dbReference type="ChEBI" id="CHEBI:33019"/>
        <dbReference type="ChEBI" id="CHEBI:37565"/>
        <dbReference type="ChEBI" id="CHEBI:57527"/>
        <dbReference type="ChEBI" id="CHEBI:58409"/>
        <dbReference type="EC" id="2.7.7.13"/>
    </reaction>
</comment>
<evidence type="ECO:0000256" key="9">
    <source>
        <dbReference type="RuleBase" id="RU004190"/>
    </source>
</evidence>
<evidence type="ECO:0000256" key="6">
    <source>
        <dbReference type="ARBA" id="ARBA00022741"/>
    </source>
</evidence>
<evidence type="ECO:0000313" key="13">
    <source>
        <dbReference type="EMBL" id="MCG7939625.1"/>
    </source>
</evidence>
<dbReference type="FunFam" id="3.90.550.10:FF:000046">
    <property type="entry name" value="Mannose-1-phosphate guanylyltransferase (GDP)"/>
    <property type="match status" value="1"/>
</dbReference>